<evidence type="ECO:0000313" key="3">
    <source>
        <dbReference type="EMBL" id="QNA44769.1"/>
    </source>
</evidence>
<accession>A0A7G5XH16</accession>
<name>A0A7G5XH16_9BACT</name>
<dbReference type="Gene3D" id="3.30.530.20">
    <property type="match status" value="1"/>
</dbReference>
<dbReference type="Proteomes" id="UP000515344">
    <property type="component" value="Chromosome"/>
</dbReference>
<protein>
    <submittedName>
        <fullName evidence="3">SRPBCC domain-containing protein</fullName>
    </submittedName>
</protein>
<dbReference type="AlphaFoldDB" id="A0A7G5XH16"/>
<dbReference type="InterPro" id="IPR023393">
    <property type="entry name" value="START-like_dom_sf"/>
</dbReference>
<evidence type="ECO:0000256" key="1">
    <source>
        <dbReference type="ARBA" id="ARBA00006817"/>
    </source>
</evidence>
<comment type="similarity">
    <text evidence="1">Belongs to the AHA1 family.</text>
</comment>
<evidence type="ECO:0000259" key="2">
    <source>
        <dbReference type="Pfam" id="PF08327"/>
    </source>
</evidence>
<dbReference type="InterPro" id="IPR013538">
    <property type="entry name" value="ASHA1/2-like_C"/>
</dbReference>
<feature type="domain" description="Activator of Hsp90 ATPase homologue 1/2-like C-terminal" evidence="2">
    <location>
        <begin position="37"/>
        <end position="166"/>
    </location>
</feature>
<keyword evidence="4" id="KW-1185">Reference proteome</keyword>
<sequence length="169" mass="20025">MHWKLISKKFNSNQKRKRVSEENNKTGRFIRLTRVLNAPVEKVWAVWSNPDHIKHWWGPDGFTNTITKMDLQPGGEWLLVMLGPDGTDYDNRSVFTEVITNKKIVYEHTSGHFFIATIEFESQDDTTAMHWEMLFETKEEYHQFVEVYKVGESLQQNIERLSQYLEQSI</sequence>
<dbReference type="CDD" id="cd08894">
    <property type="entry name" value="SRPBCC_CalC_Aha1-like_1"/>
    <property type="match status" value="1"/>
</dbReference>
<dbReference type="EMBL" id="CP060007">
    <property type="protein sequence ID" value="QNA44769.1"/>
    <property type="molecule type" value="Genomic_DNA"/>
</dbReference>
<reference evidence="4" key="1">
    <citation type="submission" date="2020-08" db="EMBL/GenBank/DDBJ databases">
        <title>Lacibacter sp. S13-6-6 genome sequencing.</title>
        <authorList>
            <person name="Jin L."/>
        </authorList>
    </citation>
    <scope>NUCLEOTIDE SEQUENCE [LARGE SCALE GENOMIC DNA]</scope>
    <source>
        <strain evidence="4">S13-6-6</strain>
    </source>
</reference>
<dbReference type="SUPFAM" id="SSF55961">
    <property type="entry name" value="Bet v1-like"/>
    <property type="match status" value="1"/>
</dbReference>
<dbReference type="KEGG" id="lacs:H4075_00810"/>
<evidence type="ECO:0000313" key="4">
    <source>
        <dbReference type="Proteomes" id="UP000515344"/>
    </source>
</evidence>
<organism evidence="3 4">
    <name type="scientific">Lacibacter sediminis</name>
    <dbReference type="NCBI Taxonomy" id="2760713"/>
    <lineage>
        <taxon>Bacteria</taxon>
        <taxon>Pseudomonadati</taxon>
        <taxon>Bacteroidota</taxon>
        <taxon>Chitinophagia</taxon>
        <taxon>Chitinophagales</taxon>
        <taxon>Chitinophagaceae</taxon>
        <taxon>Lacibacter</taxon>
    </lineage>
</organism>
<proteinExistence type="inferred from homology"/>
<dbReference type="Pfam" id="PF08327">
    <property type="entry name" value="AHSA1"/>
    <property type="match status" value="1"/>
</dbReference>
<gene>
    <name evidence="3" type="ORF">H4075_00810</name>
</gene>